<proteinExistence type="predicted"/>
<organism evidence="1 2">
    <name type="scientific">Coemansia furcata</name>
    <dbReference type="NCBI Taxonomy" id="417177"/>
    <lineage>
        <taxon>Eukaryota</taxon>
        <taxon>Fungi</taxon>
        <taxon>Fungi incertae sedis</taxon>
        <taxon>Zoopagomycota</taxon>
        <taxon>Kickxellomycotina</taxon>
        <taxon>Kickxellomycetes</taxon>
        <taxon>Kickxellales</taxon>
        <taxon>Kickxellaceae</taxon>
        <taxon>Coemansia</taxon>
    </lineage>
</organism>
<name>A0ACC1LHZ3_9FUNG</name>
<reference evidence="1" key="1">
    <citation type="submission" date="2022-07" db="EMBL/GenBank/DDBJ databases">
        <title>Phylogenomic reconstructions and comparative analyses of Kickxellomycotina fungi.</title>
        <authorList>
            <person name="Reynolds N.K."/>
            <person name="Stajich J.E."/>
            <person name="Barry K."/>
            <person name="Grigoriev I.V."/>
            <person name="Crous P."/>
            <person name="Smith M.E."/>
        </authorList>
    </citation>
    <scope>NUCLEOTIDE SEQUENCE</scope>
    <source>
        <strain evidence="1">CBS 102833</strain>
    </source>
</reference>
<gene>
    <name evidence="1" type="ORF">H4S07_003170</name>
</gene>
<evidence type="ECO:0000313" key="1">
    <source>
        <dbReference type="EMBL" id="KAJ2809601.1"/>
    </source>
</evidence>
<keyword evidence="2" id="KW-1185">Reference proteome</keyword>
<dbReference type="EMBL" id="JANBUP010000962">
    <property type="protein sequence ID" value="KAJ2809601.1"/>
    <property type="molecule type" value="Genomic_DNA"/>
</dbReference>
<dbReference type="Proteomes" id="UP001140096">
    <property type="component" value="Unassembled WGS sequence"/>
</dbReference>
<evidence type="ECO:0000313" key="2">
    <source>
        <dbReference type="Proteomes" id="UP001140096"/>
    </source>
</evidence>
<sequence>MTGSSGAPEQPGTPTRQTGDNFAGGMATSAGNAHSLGKNLLPPPDDTKLEKRRDWLSNTMKDRGQTMKFFELLGYLGLPPVQDPFENVAPQLFQSLAESAPFLNKDKMTKARMDRSTTLQPSGVFENSSFFEASKENAVTAYFQSLVDVMDDEAATHNASSSQRGGDGKLVPRYMYDLADHQTKEVPGSEGLKMDLVFFYRRVPANISNVHIIVEAKLAEYNGDIRPKDFAQIADYQYSVWKAQRTRAFVPILFLHGSQLDLIIFTRGHLYRMKLGSICYSTQIIRKHDINNVRLTMARLYYLITLPSERFGHICDVSQEQQYLRFVRNPGEDSVLATVESHLMPVVRPHDSSDLLSIQGYIKRFVHPRGRLAHVFRTSFRGETAVLKLSWTPVDRMPEGAVYELLQQASVGGIPAVHDYGLVIANLFGYRLEYLVLEDCGLSIEDYLMAKHKGGLDSIELYNSVKSIVRQALRCLILARVKGGILHRDISLGNIMVDCDGTVRVIDWGYAKVLDSTSLDVGAVNIAERNALLETTARRWAYESRKVLGNEEAHDHITGTQLYMSIPVLAGANIRGLVDDVESLFYVILHVLARLQPNVDDAACGFDQHANKSLAMIRAGCLSDEPSFLRFFGISTCSNKLRKLLSDLRKFLFVNSDGYIASRLIVDASTPRGVVASLESHIDAETMSLLSVKDGDMLTPKKSAMQVPSNRPPKQPYRKSSSITQSLSNVGVSMGDLNLASSSLGKRSRHAEVTEEYDEEYPFGSESKRSKSQDSAAFDS</sequence>
<accession>A0ACC1LHZ3</accession>
<comment type="caution">
    <text evidence="1">The sequence shown here is derived from an EMBL/GenBank/DDBJ whole genome shotgun (WGS) entry which is preliminary data.</text>
</comment>
<protein>
    <submittedName>
        <fullName evidence="1">Uncharacterized protein</fullName>
    </submittedName>
</protein>